<organism evidence="13 14">
    <name type="scientific">Pseudomarimonas arenosa</name>
    <dbReference type="NCBI Taxonomy" id="2774145"/>
    <lineage>
        <taxon>Bacteria</taxon>
        <taxon>Pseudomonadati</taxon>
        <taxon>Pseudomonadota</taxon>
        <taxon>Gammaproteobacteria</taxon>
        <taxon>Lysobacterales</taxon>
        <taxon>Lysobacteraceae</taxon>
        <taxon>Pseudomarimonas</taxon>
    </lineage>
</organism>
<keyword evidence="9 10" id="KW-0472">Membrane</keyword>
<evidence type="ECO:0000256" key="6">
    <source>
        <dbReference type="ARBA" id="ARBA00023002"/>
    </source>
</evidence>
<evidence type="ECO:0000256" key="9">
    <source>
        <dbReference type="ARBA" id="ARBA00023136"/>
    </source>
</evidence>
<evidence type="ECO:0000256" key="10">
    <source>
        <dbReference type="SAM" id="Phobius"/>
    </source>
</evidence>
<evidence type="ECO:0000256" key="3">
    <source>
        <dbReference type="ARBA" id="ARBA00022692"/>
    </source>
</evidence>
<comment type="subcellular location">
    <subcellularLocation>
        <location evidence="1">Membrane</location>
        <topology evidence="1">Multi-pass membrane protein</topology>
    </subcellularLocation>
</comment>
<evidence type="ECO:0000256" key="1">
    <source>
        <dbReference type="ARBA" id="ARBA00004141"/>
    </source>
</evidence>
<accession>A0AAW3ZU58</accession>
<evidence type="ECO:0000256" key="4">
    <source>
        <dbReference type="ARBA" id="ARBA00022832"/>
    </source>
</evidence>
<dbReference type="GO" id="GO:0006631">
    <property type="term" value="P:fatty acid metabolic process"/>
    <property type="evidence" value="ECO:0007669"/>
    <property type="project" value="UniProtKB-KW"/>
</dbReference>
<dbReference type="Proteomes" id="UP000613768">
    <property type="component" value="Unassembled WGS sequence"/>
</dbReference>
<keyword evidence="7" id="KW-0408">Iron</keyword>
<protein>
    <submittedName>
        <fullName evidence="13">Fatty acid desaturase</fullName>
    </submittedName>
</protein>
<evidence type="ECO:0000259" key="12">
    <source>
        <dbReference type="Pfam" id="PF01610"/>
    </source>
</evidence>
<keyword evidence="6" id="KW-0560">Oxidoreductase</keyword>
<dbReference type="InterPro" id="IPR015876">
    <property type="entry name" value="Acyl-CoA_DS"/>
</dbReference>
<keyword evidence="3 10" id="KW-0812">Transmembrane</keyword>
<dbReference type="InterPro" id="IPR005804">
    <property type="entry name" value="FA_desaturase_dom"/>
</dbReference>
<dbReference type="CDD" id="cd03505">
    <property type="entry name" value="Delta9-FADS-like"/>
    <property type="match status" value="1"/>
</dbReference>
<keyword evidence="14" id="KW-1185">Reference proteome</keyword>
<dbReference type="GO" id="GO:0016020">
    <property type="term" value="C:membrane"/>
    <property type="evidence" value="ECO:0007669"/>
    <property type="project" value="UniProtKB-SubCell"/>
</dbReference>
<gene>
    <name evidence="13" type="ORF">IFO71_19805</name>
</gene>
<dbReference type="RefSeq" id="WP_192031421.1">
    <property type="nucleotide sequence ID" value="NZ_JACYTR010000076.1"/>
</dbReference>
<reference evidence="13 14" key="1">
    <citation type="submission" date="2020-09" db="EMBL/GenBank/DDBJ databases">
        <title>Pseudoxanthomonas sp. CAU 1598 isolated from sand of Yaerae Beach.</title>
        <authorList>
            <person name="Kim W."/>
        </authorList>
    </citation>
    <scope>NUCLEOTIDE SEQUENCE [LARGE SCALE GENOMIC DNA]</scope>
    <source>
        <strain evidence="13 14">CAU 1598</strain>
    </source>
</reference>
<dbReference type="AlphaFoldDB" id="A0AAW3ZU58"/>
<evidence type="ECO:0000256" key="7">
    <source>
        <dbReference type="ARBA" id="ARBA00023004"/>
    </source>
</evidence>
<evidence type="ECO:0000256" key="5">
    <source>
        <dbReference type="ARBA" id="ARBA00022989"/>
    </source>
</evidence>
<keyword evidence="8" id="KW-0443">Lipid metabolism</keyword>
<dbReference type="GO" id="GO:0016717">
    <property type="term" value="F:oxidoreductase activity, acting on paired donors, with oxidation of a pair of donors resulting in the reduction of molecular oxygen to two molecules of water"/>
    <property type="evidence" value="ECO:0007669"/>
    <property type="project" value="InterPro"/>
</dbReference>
<feature type="transmembrane region" description="Helical" evidence="10">
    <location>
        <begin position="147"/>
        <end position="166"/>
    </location>
</feature>
<dbReference type="Pfam" id="PF01610">
    <property type="entry name" value="DDE_Tnp_ISL3"/>
    <property type="match status" value="1"/>
</dbReference>
<evidence type="ECO:0000259" key="11">
    <source>
        <dbReference type="Pfam" id="PF00487"/>
    </source>
</evidence>
<proteinExistence type="inferred from homology"/>
<feature type="domain" description="Transposase IS204/IS1001/IS1096/IS1165 DDE" evidence="12">
    <location>
        <begin position="295"/>
        <end position="393"/>
    </location>
</feature>
<feature type="domain" description="Fatty acid desaturase" evidence="11">
    <location>
        <begin position="17"/>
        <end position="229"/>
    </location>
</feature>
<comment type="similarity">
    <text evidence="2">Belongs to the fatty acid desaturase type 2 family.</text>
</comment>
<comment type="caution">
    <text evidence="13">The sequence shown here is derived from an EMBL/GenBank/DDBJ whole genome shotgun (WGS) entry which is preliminary data.</text>
</comment>
<sequence>MNPSLYQWLTEGLVGSDWPMLLITFAVMAQLTIFSVTIYLHRCQAHRGVDLHPIVSHPMRMWLWLTTAMVTKEWVAIHRKHHAKCETAEDPHSPQIHGIGKVVFQGVQLYQIASDDKAIMDKYGAGCPNDWIERHLYSWMPSLGPTVLLFAEVAAFGVIGISFWALQMLVIPVLAAGIVNGLGHWWGYRNFETDDTATNLTPWGLVIGGEELHNNHHAFPSSARFALRKFEFDIGWALLRVFEFLGLAKVRRVAPQLDLRPNISLPDAATLRALMVHRYKVMTDYFSGVIVPTWREEAQQAGDTLRQLPRRLRRALVNDGRWLDPTQRERLSQWIQQHPQMVTVYEFRQRLRAVYERSGQNADAMLESLRQWCRDAEASGNRALQEFAARLKGYALAGAA</sequence>
<evidence type="ECO:0000313" key="14">
    <source>
        <dbReference type="Proteomes" id="UP000613768"/>
    </source>
</evidence>
<dbReference type="InterPro" id="IPR002560">
    <property type="entry name" value="Transposase_DDE"/>
</dbReference>
<evidence type="ECO:0000256" key="8">
    <source>
        <dbReference type="ARBA" id="ARBA00023098"/>
    </source>
</evidence>
<keyword evidence="4" id="KW-0276">Fatty acid metabolism</keyword>
<evidence type="ECO:0000313" key="13">
    <source>
        <dbReference type="EMBL" id="MBD8527999.1"/>
    </source>
</evidence>
<name>A0AAW3ZU58_9GAMM</name>
<dbReference type="Pfam" id="PF00487">
    <property type="entry name" value="FA_desaturase"/>
    <property type="match status" value="1"/>
</dbReference>
<keyword evidence="5 10" id="KW-1133">Transmembrane helix</keyword>
<feature type="transmembrane region" description="Helical" evidence="10">
    <location>
        <begin position="20"/>
        <end position="40"/>
    </location>
</feature>
<evidence type="ECO:0000256" key="2">
    <source>
        <dbReference type="ARBA" id="ARBA00008749"/>
    </source>
</evidence>
<dbReference type="PANTHER" id="PTHR11351:SF33">
    <property type="entry name" value="DELTA-9 FATTY ACID DESATURASE, DESA"/>
    <property type="match status" value="1"/>
</dbReference>
<dbReference type="EMBL" id="JACYTR010000076">
    <property type="protein sequence ID" value="MBD8527999.1"/>
    <property type="molecule type" value="Genomic_DNA"/>
</dbReference>
<dbReference type="PANTHER" id="PTHR11351">
    <property type="entry name" value="ACYL-COA DESATURASE"/>
    <property type="match status" value="1"/>
</dbReference>